<evidence type="ECO:0000256" key="1">
    <source>
        <dbReference type="SAM" id="MobiDB-lite"/>
    </source>
</evidence>
<reference evidence="2" key="1">
    <citation type="submission" date="2014-09" db="EMBL/GenBank/DDBJ databases">
        <authorList>
            <person name="Magalhaes I.L.F."/>
            <person name="Oliveira U."/>
            <person name="Santos F.R."/>
            <person name="Vidigal T.H.D.A."/>
            <person name="Brescovit A.D."/>
            <person name="Santos A.J."/>
        </authorList>
    </citation>
    <scope>NUCLEOTIDE SEQUENCE</scope>
    <source>
        <tissue evidence="2">Shoot tissue taken approximately 20 cm above the soil surface</tissue>
    </source>
</reference>
<dbReference type="EMBL" id="GBRH01216725">
    <property type="protein sequence ID" value="JAD81170.1"/>
    <property type="molecule type" value="Transcribed_RNA"/>
</dbReference>
<accession>A0A0A9D6B3</accession>
<reference evidence="2" key="2">
    <citation type="journal article" date="2015" name="Data Brief">
        <title>Shoot transcriptome of the giant reed, Arundo donax.</title>
        <authorList>
            <person name="Barrero R.A."/>
            <person name="Guerrero F.D."/>
            <person name="Moolhuijzen P."/>
            <person name="Goolsby J.A."/>
            <person name="Tidwell J."/>
            <person name="Bellgard S.E."/>
            <person name="Bellgard M.I."/>
        </authorList>
    </citation>
    <scope>NUCLEOTIDE SEQUENCE</scope>
    <source>
        <tissue evidence="2">Shoot tissue taken approximately 20 cm above the soil surface</tissue>
    </source>
</reference>
<sequence length="115" mass="12264">MVHALEAALVVDAALGERREAVRAGVVEHAPLAGGAVVPGDDAEPEHRLAVRRARVEVAHGGQRVPLVQPVEPPFLPGRRRRRRVLGPRRLGRHGGHRQPGRGVAPPSRHEAGAA</sequence>
<feature type="compositionally biased region" description="Basic residues" evidence="1">
    <location>
        <begin position="78"/>
        <end position="100"/>
    </location>
</feature>
<organism evidence="2">
    <name type="scientific">Arundo donax</name>
    <name type="common">Giant reed</name>
    <name type="synonym">Donax arundinaceus</name>
    <dbReference type="NCBI Taxonomy" id="35708"/>
    <lineage>
        <taxon>Eukaryota</taxon>
        <taxon>Viridiplantae</taxon>
        <taxon>Streptophyta</taxon>
        <taxon>Embryophyta</taxon>
        <taxon>Tracheophyta</taxon>
        <taxon>Spermatophyta</taxon>
        <taxon>Magnoliopsida</taxon>
        <taxon>Liliopsida</taxon>
        <taxon>Poales</taxon>
        <taxon>Poaceae</taxon>
        <taxon>PACMAD clade</taxon>
        <taxon>Arundinoideae</taxon>
        <taxon>Arundineae</taxon>
        <taxon>Arundo</taxon>
    </lineage>
</organism>
<proteinExistence type="predicted"/>
<protein>
    <submittedName>
        <fullName evidence="2">Uncharacterized protein</fullName>
    </submittedName>
</protein>
<name>A0A0A9D6B3_ARUDO</name>
<dbReference type="AlphaFoldDB" id="A0A0A9D6B3"/>
<feature type="region of interest" description="Disordered" evidence="1">
    <location>
        <begin position="65"/>
        <end position="115"/>
    </location>
</feature>
<evidence type="ECO:0000313" key="2">
    <source>
        <dbReference type="EMBL" id="JAD81170.1"/>
    </source>
</evidence>